<evidence type="ECO:0000313" key="3">
    <source>
        <dbReference type="Proteomes" id="UP000256869"/>
    </source>
</evidence>
<feature type="domain" description="DinB-like" evidence="1">
    <location>
        <begin position="19"/>
        <end position="153"/>
    </location>
</feature>
<dbReference type="EMBL" id="QRDY01000003">
    <property type="protein sequence ID" value="RED63963.1"/>
    <property type="molecule type" value="Genomic_DNA"/>
</dbReference>
<dbReference type="InterPro" id="IPR034660">
    <property type="entry name" value="DinB/YfiT-like"/>
</dbReference>
<reference evidence="2 3" key="1">
    <citation type="submission" date="2018-07" db="EMBL/GenBank/DDBJ databases">
        <title>Genomic Encyclopedia of Type Strains, Phase III (KMG-III): the genomes of soil and plant-associated and newly described type strains.</title>
        <authorList>
            <person name="Whitman W."/>
        </authorList>
    </citation>
    <scope>NUCLEOTIDE SEQUENCE [LARGE SCALE GENOMIC DNA]</scope>
    <source>
        <strain evidence="2 3">CECT 8236</strain>
    </source>
</reference>
<dbReference type="InterPro" id="IPR024775">
    <property type="entry name" value="DinB-like"/>
</dbReference>
<dbReference type="Proteomes" id="UP000256869">
    <property type="component" value="Unassembled WGS sequence"/>
</dbReference>
<dbReference type="SUPFAM" id="SSF109854">
    <property type="entry name" value="DinB/YfiT-like putative metalloenzymes"/>
    <property type="match status" value="1"/>
</dbReference>
<name>A0A3D9IQA1_9BACL</name>
<evidence type="ECO:0000259" key="1">
    <source>
        <dbReference type="Pfam" id="PF12867"/>
    </source>
</evidence>
<dbReference type="AlphaFoldDB" id="A0A3D9IQA1"/>
<evidence type="ECO:0000313" key="2">
    <source>
        <dbReference type="EMBL" id="RED63963.1"/>
    </source>
</evidence>
<gene>
    <name evidence="2" type="ORF">DFP95_103204</name>
</gene>
<accession>A0A3D9IQA1</accession>
<keyword evidence="3" id="KW-1185">Reference proteome</keyword>
<sequence length="170" mass="19109">MTQSQSQIPLPVDIDTYLHTYEQLQQAIDGLTDEQLRWKASEKQWSVTEVLAHLADHNIVVSFRIREILSGSEVRLPGFNQDAWVAGEKSNDGNASDVLDVFRILLIYNSLLFRRLTSEDWSKTGVNFKGETVTLAAIVHAFIAHVQGHLAQIDRVKQGEKISREASHSG</sequence>
<dbReference type="Pfam" id="PF12867">
    <property type="entry name" value="DinB_2"/>
    <property type="match status" value="1"/>
</dbReference>
<dbReference type="Gene3D" id="1.20.120.450">
    <property type="entry name" value="dinb family like domain"/>
    <property type="match status" value="1"/>
</dbReference>
<proteinExistence type="predicted"/>
<protein>
    <submittedName>
        <fullName evidence="2">DinB family protein</fullName>
    </submittedName>
</protein>
<dbReference type="RefSeq" id="WP_115992064.1">
    <property type="nucleotide sequence ID" value="NZ_QRDY01000003.1"/>
</dbReference>
<dbReference type="OrthoDB" id="2853529at2"/>
<organism evidence="2 3">
    <name type="scientific">Cohnella lupini</name>
    <dbReference type="NCBI Taxonomy" id="1294267"/>
    <lineage>
        <taxon>Bacteria</taxon>
        <taxon>Bacillati</taxon>
        <taxon>Bacillota</taxon>
        <taxon>Bacilli</taxon>
        <taxon>Bacillales</taxon>
        <taxon>Paenibacillaceae</taxon>
        <taxon>Cohnella</taxon>
    </lineage>
</organism>
<comment type="caution">
    <text evidence="2">The sequence shown here is derived from an EMBL/GenBank/DDBJ whole genome shotgun (WGS) entry which is preliminary data.</text>
</comment>